<dbReference type="PANTHER" id="PTHR46470:SF4">
    <property type="entry name" value="5-AMINO-6-(5-PHOSPHO-D-RIBITYLAMINO)URACIL PHOSPHATASE YIGB"/>
    <property type="match status" value="1"/>
</dbReference>
<sequence>MPTCYFDLDGTLVEYDAPFADVLSDAFAAVGVDADRTLLETYSEAFFDVLGDADDPFAAAIDRTDAGVDPAAFSDAMVRTEAEHTVVVDGADAVLDTLSGEWRLGVLTNGFGPAQRAKLETVGLTDRFESVVVSGEVGARKPEPAIYRAAEGRLAADSYVFVADDLERDVLPAVDCGWRGVLVGDDVNPSVPDGVETVRSLADVPTVL</sequence>
<dbReference type="SFLD" id="SFLDG01129">
    <property type="entry name" value="C1.5:_HAD__Beta-PGM__Phosphata"/>
    <property type="match status" value="1"/>
</dbReference>
<dbReference type="NCBIfam" id="TIGR01509">
    <property type="entry name" value="HAD-SF-IA-v3"/>
    <property type="match status" value="1"/>
</dbReference>
<dbReference type="GO" id="GO:0016787">
    <property type="term" value="F:hydrolase activity"/>
    <property type="evidence" value="ECO:0007669"/>
    <property type="project" value="UniProtKB-KW"/>
</dbReference>
<dbReference type="RefSeq" id="WP_267623623.1">
    <property type="nucleotide sequence ID" value="NZ_JAODIW010000008.1"/>
</dbReference>
<comment type="cofactor">
    <cofactor evidence="1">
        <name>Mg(2+)</name>
        <dbReference type="ChEBI" id="CHEBI:18420"/>
    </cofactor>
</comment>
<evidence type="ECO:0000256" key="2">
    <source>
        <dbReference type="ARBA" id="ARBA00007958"/>
    </source>
</evidence>
<evidence type="ECO:0000313" key="6">
    <source>
        <dbReference type="Proteomes" id="UP001595921"/>
    </source>
</evidence>
<dbReference type="SFLD" id="SFLDS00003">
    <property type="entry name" value="Haloacid_Dehalogenase"/>
    <property type="match status" value="1"/>
</dbReference>
<protein>
    <submittedName>
        <fullName evidence="5">HAD family hydrolase</fullName>
        <ecNumber evidence="5">3.1.3.-</ecNumber>
    </submittedName>
</protein>
<evidence type="ECO:0000256" key="1">
    <source>
        <dbReference type="ARBA" id="ARBA00001946"/>
    </source>
</evidence>
<keyword evidence="3 5" id="KW-0378">Hydrolase</keyword>
<dbReference type="AlphaFoldDB" id="A0ABD5PCK2"/>
<keyword evidence="4" id="KW-0460">Magnesium</keyword>
<reference evidence="5 6" key="1">
    <citation type="journal article" date="2019" name="Int. J. Syst. Evol. Microbiol.">
        <title>The Global Catalogue of Microorganisms (GCM) 10K type strain sequencing project: providing services to taxonomists for standard genome sequencing and annotation.</title>
        <authorList>
            <consortium name="The Broad Institute Genomics Platform"/>
            <consortium name="The Broad Institute Genome Sequencing Center for Infectious Disease"/>
            <person name="Wu L."/>
            <person name="Ma J."/>
        </authorList>
    </citation>
    <scope>NUCLEOTIDE SEQUENCE [LARGE SCALE GENOMIC DNA]</scope>
    <source>
        <strain evidence="5 6">CGMCC 1.12553</strain>
    </source>
</reference>
<evidence type="ECO:0000313" key="5">
    <source>
        <dbReference type="EMBL" id="MFC4358597.1"/>
    </source>
</evidence>
<dbReference type="InterPro" id="IPR023198">
    <property type="entry name" value="PGP-like_dom2"/>
</dbReference>
<dbReference type="InterPro" id="IPR023214">
    <property type="entry name" value="HAD_sf"/>
</dbReference>
<dbReference type="Gene3D" id="3.40.50.1000">
    <property type="entry name" value="HAD superfamily/HAD-like"/>
    <property type="match status" value="1"/>
</dbReference>
<keyword evidence="6" id="KW-1185">Reference proteome</keyword>
<dbReference type="InterPro" id="IPR051400">
    <property type="entry name" value="HAD-like_hydrolase"/>
</dbReference>
<dbReference type="InterPro" id="IPR006439">
    <property type="entry name" value="HAD-SF_hydro_IA"/>
</dbReference>
<dbReference type="SUPFAM" id="SSF56784">
    <property type="entry name" value="HAD-like"/>
    <property type="match status" value="1"/>
</dbReference>
<dbReference type="Pfam" id="PF00702">
    <property type="entry name" value="Hydrolase"/>
    <property type="match status" value="1"/>
</dbReference>
<comment type="caution">
    <text evidence="5">The sequence shown here is derived from an EMBL/GenBank/DDBJ whole genome shotgun (WGS) entry which is preliminary data.</text>
</comment>
<proteinExistence type="inferred from homology"/>
<dbReference type="EC" id="3.1.3.-" evidence="5"/>
<dbReference type="Proteomes" id="UP001595921">
    <property type="component" value="Unassembled WGS sequence"/>
</dbReference>
<organism evidence="5 6">
    <name type="scientific">Halobium salinum</name>
    <dbReference type="NCBI Taxonomy" id="1364940"/>
    <lineage>
        <taxon>Archaea</taxon>
        <taxon>Methanobacteriati</taxon>
        <taxon>Methanobacteriota</taxon>
        <taxon>Stenosarchaea group</taxon>
        <taxon>Halobacteria</taxon>
        <taxon>Halobacteriales</taxon>
        <taxon>Haloferacaceae</taxon>
        <taxon>Halobium</taxon>
    </lineage>
</organism>
<dbReference type="EMBL" id="JBHSDS010000006">
    <property type="protein sequence ID" value="MFC4358597.1"/>
    <property type="molecule type" value="Genomic_DNA"/>
</dbReference>
<dbReference type="PANTHER" id="PTHR46470">
    <property type="entry name" value="N-ACYLNEURAMINATE-9-PHOSPHATASE"/>
    <property type="match status" value="1"/>
</dbReference>
<comment type="similarity">
    <text evidence="2">Belongs to the HAD-like hydrolase superfamily.</text>
</comment>
<dbReference type="Gene3D" id="1.10.150.240">
    <property type="entry name" value="Putative phosphatase, domain 2"/>
    <property type="match status" value="1"/>
</dbReference>
<dbReference type="NCBIfam" id="TIGR01549">
    <property type="entry name" value="HAD-SF-IA-v1"/>
    <property type="match status" value="1"/>
</dbReference>
<evidence type="ECO:0000256" key="3">
    <source>
        <dbReference type="ARBA" id="ARBA00022801"/>
    </source>
</evidence>
<gene>
    <name evidence="5" type="ORF">ACFO0N_11660</name>
</gene>
<dbReference type="InterPro" id="IPR036412">
    <property type="entry name" value="HAD-like_sf"/>
</dbReference>
<name>A0ABD5PCK2_9EURY</name>
<dbReference type="GO" id="GO:0044281">
    <property type="term" value="P:small molecule metabolic process"/>
    <property type="evidence" value="ECO:0007669"/>
    <property type="project" value="UniProtKB-ARBA"/>
</dbReference>
<accession>A0ABD5PCK2</accession>
<evidence type="ECO:0000256" key="4">
    <source>
        <dbReference type="ARBA" id="ARBA00022842"/>
    </source>
</evidence>